<dbReference type="GO" id="GO:0006817">
    <property type="term" value="P:phosphate ion transport"/>
    <property type="evidence" value="ECO:0007669"/>
    <property type="project" value="TreeGrafter"/>
</dbReference>
<evidence type="ECO:0000256" key="1">
    <source>
        <dbReference type="ARBA" id="ARBA00004141"/>
    </source>
</evidence>
<dbReference type="GO" id="GO:0005886">
    <property type="term" value="C:plasma membrane"/>
    <property type="evidence" value="ECO:0007669"/>
    <property type="project" value="TreeGrafter"/>
</dbReference>
<dbReference type="PANTHER" id="PTHR10283">
    <property type="entry name" value="SOLUTE CARRIER FAMILY 13 MEMBER"/>
    <property type="match status" value="1"/>
</dbReference>
<dbReference type="PANTHER" id="PTHR10283:SF92">
    <property type="entry name" value="LOW-AFFINITY PHOSPHATE TRANSPORTER PHO91"/>
    <property type="match status" value="1"/>
</dbReference>
<evidence type="ECO:0000313" key="6">
    <source>
        <dbReference type="EMBL" id="KAG6374241.1"/>
    </source>
</evidence>
<gene>
    <name evidence="6" type="ORF">JVT61DRAFT_4252</name>
</gene>
<evidence type="ECO:0000256" key="2">
    <source>
        <dbReference type="ARBA" id="ARBA00022692"/>
    </source>
</evidence>
<feature type="transmembrane region" description="Helical" evidence="5">
    <location>
        <begin position="408"/>
        <end position="428"/>
    </location>
</feature>
<evidence type="ECO:0000256" key="4">
    <source>
        <dbReference type="ARBA" id="ARBA00023136"/>
    </source>
</evidence>
<reference evidence="6" key="1">
    <citation type="submission" date="2021-03" db="EMBL/GenBank/DDBJ databases">
        <title>Evolutionary innovations through gain and loss of genes in the ectomycorrhizal Boletales.</title>
        <authorList>
            <person name="Wu G."/>
            <person name="Miyauchi S."/>
            <person name="Morin E."/>
            <person name="Yang Z.-L."/>
            <person name="Xu J."/>
            <person name="Martin F.M."/>
        </authorList>
    </citation>
    <scope>NUCLEOTIDE SEQUENCE</scope>
    <source>
        <strain evidence="6">BR01</strain>
    </source>
</reference>
<dbReference type="GO" id="GO:0006797">
    <property type="term" value="P:polyphosphate metabolic process"/>
    <property type="evidence" value="ECO:0007669"/>
    <property type="project" value="TreeGrafter"/>
</dbReference>
<keyword evidence="2 5" id="KW-0812">Transmembrane</keyword>
<feature type="transmembrane region" description="Helical" evidence="5">
    <location>
        <begin position="365"/>
        <end position="388"/>
    </location>
</feature>
<dbReference type="AlphaFoldDB" id="A0A8I3A8U7"/>
<dbReference type="GO" id="GO:0005315">
    <property type="term" value="F:phosphate transmembrane transporter activity"/>
    <property type="evidence" value="ECO:0007669"/>
    <property type="project" value="TreeGrafter"/>
</dbReference>
<dbReference type="OrthoDB" id="10260443at2759"/>
<evidence type="ECO:0000313" key="7">
    <source>
        <dbReference type="Proteomes" id="UP000683000"/>
    </source>
</evidence>
<name>A0A8I3A8U7_9AGAM</name>
<comment type="subcellular location">
    <subcellularLocation>
        <location evidence="1">Membrane</location>
        <topology evidence="1">Multi-pass membrane protein</topology>
    </subcellularLocation>
</comment>
<proteinExistence type="predicted"/>
<feature type="transmembrane region" description="Helical" evidence="5">
    <location>
        <begin position="256"/>
        <end position="279"/>
    </location>
</feature>
<feature type="transmembrane region" description="Helical" evidence="5">
    <location>
        <begin position="326"/>
        <end position="344"/>
    </location>
</feature>
<dbReference type="Proteomes" id="UP000683000">
    <property type="component" value="Unassembled WGS sequence"/>
</dbReference>
<comment type="caution">
    <text evidence="6">The sequence shown here is derived from an EMBL/GenBank/DDBJ whole genome shotgun (WGS) entry which is preliminary data.</text>
</comment>
<evidence type="ECO:0000256" key="5">
    <source>
        <dbReference type="SAM" id="Phobius"/>
    </source>
</evidence>
<sequence>MAIHGQPSEVCTSRACGPRRASLTQPKLLSESFPTPSLRPSAHLLSLGFIHGLHGRSLDPDSVHGHPLNRWVTVHLTLAAGLTCQGFRAVSIRTTSPPDPRELSRPPPEIRLPSNSCVITSPYANPEYSYQLCTLNAIPTTPSLLNKSKTPLALMITPYRMPAVYVFLIDVSHVWSLLCRVPSWSHTNDDHYGSAIQCGYLTCISSNIAVPALCFTSIHLRIALAANIGGQSSPISSPQNLIAIGFMNPQLDWGSWFAVALPVSIVSVLLIWLLLLVSYQPARAPDGHGEIKIRAIRPTRKAFTLRQYWVPCNNRAVKVTYDFEQFAWTLAFLAMGGIALGNGVKSSRLMDTMDGVIHRMLKGQTLYNVVIVLSITVLIGLTFISHTIGSVPLVPIAQQVGKDLPGSHANLLIFLTGLICSTGMGMPVSGFPNQLAWYPYLNASMASEDDLGQAYLTNIDFLKNSIPASIIAALVVSTVGYLFMLAIGL</sequence>
<keyword evidence="4 5" id="KW-0472">Membrane</keyword>
<protein>
    <submittedName>
        <fullName evidence="6">Uncharacterized protein</fullName>
    </submittedName>
</protein>
<dbReference type="SUPFAM" id="SSF81995">
    <property type="entry name" value="beta-sandwich domain of Sec23/24"/>
    <property type="match status" value="1"/>
</dbReference>
<evidence type="ECO:0000256" key="3">
    <source>
        <dbReference type="ARBA" id="ARBA00022989"/>
    </source>
</evidence>
<keyword evidence="7" id="KW-1185">Reference proteome</keyword>
<dbReference type="EMBL" id="JAGFBS010000018">
    <property type="protein sequence ID" value="KAG6374241.1"/>
    <property type="molecule type" value="Genomic_DNA"/>
</dbReference>
<accession>A0A8I3A8U7</accession>
<organism evidence="6 7">
    <name type="scientific">Boletus reticuloceps</name>
    <dbReference type="NCBI Taxonomy" id="495285"/>
    <lineage>
        <taxon>Eukaryota</taxon>
        <taxon>Fungi</taxon>
        <taxon>Dikarya</taxon>
        <taxon>Basidiomycota</taxon>
        <taxon>Agaricomycotina</taxon>
        <taxon>Agaricomycetes</taxon>
        <taxon>Agaricomycetidae</taxon>
        <taxon>Boletales</taxon>
        <taxon>Boletineae</taxon>
        <taxon>Boletaceae</taxon>
        <taxon>Boletoideae</taxon>
        <taxon>Boletus</taxon>
    </lineage>
</organism>
<feature type="transmembrane region" description="Helical" evidence="5">
    <location>
        <begin position="466"/>
        <end position="487"/>
    </location>
</feature>
<keyword evidence="3 5" id="KW-1133">Transmembrane helix</keyword>